<dbReference type="NCBIfam" id="NF041554">
    <property type="entry name" value="SA1362_fam"/>
    <property type="match status" value="1"/>
</dbReference>
<organism evidence="2 3">
    <name type="scientific">Piscibacillus halophilus</name>
    <dbReference type="NCBI Taxonomy" id="571933"/>
    <lineage>
        <taxon>Bacteria</taxon>
        <taxon>Bacillati</taxon>
        <taxon>Bacillota</taxon>
        <taxon>Bacilli</taxon>
        <taxon>Bacillales</taxon>
        <taxon>Bacillaceae</taxon>
        <taxon>Piscibacillus</taxon>
    </lineage>
</organism>
<dbReference type="RefSeq" id="WP_091772381.1">
    <property type="nucleotide sequence ID" value="NZ_FOES01000002.1"/>
</dbReference>
<keyword evidence="1" id="KW-0812">Transmembrane</keyword>
<dbReference type="Proteomes" id="UP000199427">
    <property type="component" value="Unassembled WGS sequence"/>
</dbReference>
<evidence type="ECO:0000313" key="3">
    <source>
        <dbReference type="Proteomes" id="UP000199427"/>
    </source>
</evidence>
<feature type="transmembrane region" description="Helical" evidence="1">
    <location>
        <begin position="7"/>
        <end position="25"/>
    </location>
</feature>
<proteinExistence type="predicted"/>
<feature type="transmembrane region" description="Helical" evidence="1">
    <location>
        <begin position="31"/>
        <end position="53"/>
    </location>
</feature>
<dbReference type="STRING" id="571933.SAMN05216362_102204"/>
<protein>
    <submittedName>
        <fullName evidence="2">Uncharacterized protein</fullName>
    </submittedName>
</protein>
<name>A0A1H9ABA7_9BACI</name>
<dbReference type="EMBL" id="FOES01000002">
    <property type="protein sequence ID" value="SEP73713.1"/>
    <property type="molecule type" value="Genomic_DNA"/>
</dbReference>
<evidence type="ECO:0000256" key="1">
    <source>
        <dbReference type="SAM" id="Phobius"/>
    </source>
</evidence>
<dbReference type="AlphaFoldDB" id="A0A1H9ABA7"/>
<gene>
    <name evidence="2" type="ORF">SAMN05216362_102204</name>
</gene>
<dbReference type="InterPro" id="IPR048110">
    <property type="entry name" value="SA1362/YqhP-like"/>
</dbReference>
<dbReference type="OrthoDB" id="2974227at2"/>
<accession>A0A1H9ABA7</accession>
<reference evidence="2 3" key="1">
    <citation type="submission" date="2016-10" db="EMBL/GenBank/DDBJ databases">
        <authorList>
            <person name="de Groot N.N."/>
        </authorList>
    </citation>
    <scope>NUCLEOTIDE SEQUENCE [LARGE SCALE GENOMIC DNA]</scope>
    <source>
        <strain evidence="2 3">DSM 21633</strain>
    </source>
</reference>
<evidence type="ECO:0000313" key="2">
    <source>
        <dbReference type="EMBL" id="SEP73713.1"/>
    </source>
</evidence>
<keyword evidence="3" id="KW-1185">Reference proteome</keyword>
<keyword evidence="1" id="KW-1133">Transmembrane helix</keyword>
<sequence>MSQNAKYFVYGIIGLAALGLFYNLIVNPVSFFKSIFMMLGFALVIGIVLYYFLIGRHRTGQNANYRKALKQSRKKYGRNTVPFSKPNGASKIQRTNRKATHLTVIKGNKK</sequence>
<keyword evidence="1" id="KW-0472">Membrane</keyword>